<name>A0A2W5QLQ1_VARPD</name>
<reference evidence="9 10" key="1">
    <citation type="submission" date="2017-08" db="EMBL/GenBank/DDBJ databases">
        <title>Infants hospitalized years apart are colonized by the same room-sourced microbial strains.</title>
        <authorList>
            <person name="Brooks B."/>
            <person name="Olm M.R."/>
            <person name="Firek B.A."/>
            <person name="Baker R."/>
            <person name="Thomas B.C."/>
            <person name="Morowitz M.J."/>
            <person name="Banfield J.F."/>
        </authorList>
    </citation>
    <scope>NUCLEOTIDE SEQUENCE [LARGE SCALE GENOMIC DNA]</scope>
    <source>
        <strain evidence="9">S2_005_003_R2_41</strain>
    </source>
</reference>
<keyword evidence="6 8" id="KW-0472">Membrane</keyword>
<dbReference type="Proteomes" id="UP000249135">
    <property type="component" value="Unassembled WGS sequence"/>
</dbReference>
<dbReference type="Gene3D" id="3.40.50.300">
    <property type="entry name" value="P-loop containing nucleotide triphosphate hydrolases"/>
    <property type="match status" value="1"/>
</dbReference>
<dbReference type="PANTHER" id="PTHR37937:SF1">
    <property type="entry name" value="CONJUGATIVE TRANSFER: DNA TRANSPORT"/>
    <property type="match status" value="1"/>
</dbReference>
<evidence type="ECO:0000256" key="7">
    <source>
        <dbReference type="SAM" id="MobiDB-lite"/>
    </source>
</evidence>
<feature type="compositionally biased region" description="Low complexity" evidence="7">
    <location>
        <begin position="562"/>
        <end position="598"/>
    </location>
</feature>
<dbReference type="PANTHER" id="PTHR37937">
    <property type="entry name" value="CONJUGATIVE TRANSFER: DNA TRANSPORT"/>
    <property type="match status" value="1"/>
</dbReference>
<evidence type="ECO:0000256" key="2">
    <source>
        <dbReference type="ARBA" id="ARBA00008806"/>
    </source>
</evidence>
<dbReference type="GO" id="GO:0005886">
    <property type="term" value="C:plasma membrane"/>
    <property type="evidence" value="ECO:0007669"/>
    <property type="project" value="UniProtKB-SubCell"/>
</dbReference>
<dbReference type="InterPro" id="IPR027417">
    <property type="entry name" value="P-loop_NTPase"/>
</dbReference>
<dbReference type="AlphaFoldDB" id="A0A2W5QLQ1"/>
<comment type="caution">
    <text evidence="9">The sequence shown here is derived from an EMBL/GenBank/DDBJ whole genome shotgun (WGS) entry which is preliminary data.</text>
</comment>
<dbReference type="Pfam" id="PF02534">
    <property type="entry name" value="T4SS-DNA_transf"/>
    <property type="match status" value="1"/>
</dbReference>
<sequence>MTLAPSTEGFPSPFKIAVALLAAAVMGVYVAGYAFLMRMKLPAHDASLLTIHQYWQAYGDRPDVRQALLTCLAGAQGVCLGLVGVAMLPRRRPLHGEARFASRREIEKAGLLKDHGIILGRLGSRYLVLPGQQGVELEAPPRSGKGIGVVVPNLLNWPGSTIVSDIKGENFMRTAGFRASHGQDVHLFDPLSEKECSARWNPLGYVSEEPYRCIDDLQRIATMLFPDPLAGDPFWTSSARSLFLGIALYLFEVPDATRTLGEVLRQGMASDAEGFQKHWKRVIDVCERAGYPLSQEAVQSLYDVIDLAPTTASSIRKTFTSRLDLWLNPMIDAATSANDFDLRDLRKRPISIYVQINPDNIARLQPLLNLFFQQAIGLQTRELPETNPALKHQLLLMLDEFPALGRIPVIAESTAFLPGYNVRTVVIVQSNSQLIEKYGGEGAKSIRKMLAARIVFPPKEYDDAEAISRELGTYTVRQKSISRPMFGGAGKGGSISLSDQPRRLLLPQEVKELGPTRMILFYEGLRPVLAHRIRYFQDKFFAKRELPPPAVPKLEVQKADRAGAPTATPPAARHAPAAGTTPRPASASSATPVTAAAHRSGQSGGSTINKEVSTMSAAVLNDELKLNDFSFDFDDVEIPTEPLSDDEIKQRADDFVSRLLD</sequence>
<evidence type="ECO:0000256" key="1">
    <source>
        <dbReference type="ARBA" id="ARBA00004651"/>
    </source>
</evidence>
<evidence type="ECO:0000256" key="8">
    <source>
        <dbReference type="SAM" id="Phobius"/>
    </source>
</evidence>
<comment type="similarity">
    <text evidence="2">Belongs to the VirD4/TraG family.</text>
</comment>
<feature type="region of interest" description="Disordered" evidence="7">
    <location>
        <begin position="559"/>
        <end position="608"/>
    </location>
</feature>
<gene>
    <name evidence="9" type="ORF">DI563_02225</name>
</gene>
<dbReference type="InterPro" id="IPR003688">
    <property type="entry name" value="TraG/VirD4"/>
</dbReference>
<evidence type="ECO:0000256" key="3">
    <source>
        <dbReference type="ARBA" id="ARBA00022475"/>
    </source>
</evidence>
<feature type="transmembrane region" description="Helical" evidence="8">
    <location>
        <begin position="67"/>
        <end position="88"/>
    </location>
</feature>
<evidence type="ECO:0000256" key="6">
    <source>
        <dbReference type="ARBA" id="ARBA00023136"/>
    </source>
</evidence>
<keyword evidence="5 8" id="KW-1133">Transmembrane helix</keyword>
<evidence type="ECO:0000256" key="4">
    <source>
        <dbReference type="ARBA" id="ARBA00022692"/>
    </source>
</evidence>
<keyword evidence="3" id="KW-1003">Cell membrane</keyword>
<evidence type="ECO:0000313" key="10">
    <source>
        <dbReference type="Proteomes" id="UP000249135"/>
    </source>
</evidence>
<dbReference type="InterPro" id="IPR051539">
    <property type="entry name" value="T4SS-coupling_protein"/>
</dbReference>
<comment type="subcellular location">
    <subcellularLocation>
        <location evidence="1">Cell membrane</location>
        <topology evidence="1">Multi-pass membrane protein</topology>
    </subcellularLocation>
</comment>
<organism evidence="9 10">
    <name type="scientific">Variovorax paradoxus</name>
    <dbReference type="NCBI Taxonomy" id="34073"/>
    <lineage>
        <taxon>Bacteria</taxon>
        <taxon>Pseudomonadati</taxon>
        <taxon>Pseudomonadota</taxon>
        <taxon>Betaproteobacteria</taxon>
        <taxon>Burkholderiales</taxon>
        <taxon>Comamonadaceae</taxon>
        <taxon>Variovorax</taxon>
    </lineage>
</organism>
<dbReference type="EMBL" id="QFPP01000008">
    <property type="protein sequence ID" value="PZQ77876.1"/>
    <property type="molecule type" value="Genomic_DNA"/>
</dbReference>
<feature type="transmembrane region" description="Helical" evidence="8">
    <location>
        <begin position="16"/>
        <end position="36"/>
    </location>
</feature>
<dbReference type="SUPFAM" id="SSF52540">
    <property type="entry name" value="P-loop containing nucleoside triphosphate hydrolases"/>
    <property type="match status" value="1"/>
</dbReference>
<proteinExistence type="inferred from homology"/>
<keyword evidence="4 8" id="KW-0812">Transmembrane</keyword>
<protein>
    <submittedName>
        <fullName evidence="9">TRAG family protein</fullName>
    </submittedName>
</protein>
<evidence type="ECO:0000313" key="9">
    <source>
        <dbReference type="EMBL" id="PZQ77876.1"/>
    </source>
</evidence>
<accession>A0A2W5QLQ1</accession>
<evidence type="ECO:0000256" key="5">
    <source>
        <dbReference type="ARBA" id="ARBA00022989"/>
    </source>
</evidence>
<dbReference type="CDD" id="cd01127">
    <property type="entry name" value="TrwB_TraG_TraD_VirD4"/>
    <property type="match status" value="1"/>
</dbReference>